<proteinExistence type="predicted"/>
<accession>A0A0W0STP5</accession>
<sequence>MRVNLFWKKNWVGGAYLTNLLKSIANLVIKAINYTTGSRFTLFTYAKGPMVAETEQVEQELKNNLKST</sequence>
<dbReference type="AlphaFoldDB" id="A0A0W0STP5"/>
<gene>
    <name evidence="1" type="ORF">Lbru_0700</name>
</gene>
<comment type="caution">
    <text evidence="1">The sequence shown here is derived from an EMBL/GenBank/DDBJ whole genome shotgun (WGS) entry which is preliminary data.</text>
</comment>
<keyword evidence="2" id="KW-1185">Reference proteome</keyword>
<dbReference type="STRING" id="29422.Lbru_0700"/>
<evidence type="ECO:0000313" key="2">
    <source>
        <dbReference type="Proteomes" id="UP000054742"/>
    </source>
</evidence>
<dbReference type="Proteomes" id="UP000054742">
    <property type="component" value="Unassembled WGS sequence"/>
</dbReference>
<name>A0A0W0STP5_9GAMM</name>
<organism evidence="1 2">
    <name type="scientific">Legionella brunensis</name>
    <dbReference type="NCBI Taxonomy" id="29422"/>
    <lineage>
        <taxon>Bacteria</taxon>
        <taxon>Pseudomonadati</taxon>
        <taxon>Pseudomonadota</taxon>
        <taxon>Gammaproteobacteria</taxon>
        <taxon>Legionellales</taxon>
        <taxon>Legionellaceae</taxon>
        <taxon>Legionella</taxon>
    </lineage>
</organism>
<evidence type="ECO:0000313" key="1">
    <source>
        <dbReference type="EMBL" id="KTC86759.1"/>
    </source>
</evidence>
<dbReference type="PATRIC" id="fig|29422.6.peg.731"/>
<reference evidence="1 2" key="1">
    <citation type="submission" date="2015-11" db="EMBL/GenBank/DDBJ databases">
        <title>Genomic analysis of 38 Legionella species identifies large and diverse effector repertoires.</title>
        <authorList>
            <person name="Burstein D."/>
            <person name="Amaro F."/>
            <person name="Zusman T."/>
            <person name="Lifshitz Z."/>
            <person name="Cohen O."/>
            <person name="Gilbert J.A."/>
            <person name="Pupko T."/>
            <person name="Shuman H.A."/>
            <person name="Segal G."/>
        </authorList>
    </citation>
    <scope>NUCLEOTIDE SEQUENCE [LARGE SCALE GENOMIC DNA]</scope>
    <source>
        <strain evidence="1 2">ATCC 43878</strain>
    </source>
</reference>
<protein>
    <submittedName>
        <fullName evidence="1">Uncharacterized protein</fullName>
    </submittedName>
</protein>
<dbReference type="EMBL" id="LNXV01000004">
    <property type="protein sequence ID" value="KTC86759.1"/>
    <property type="molecule type" value="Genomic_DNA"/>
</dbReference>